<protein>
    <submittedName>
        <fullName evidence="1">Uncharacterized protein</fullName>
    </submittedName>
</protein>
<dbReference type="EMBL" id="VDMA02000007">
    <property type="protein sequence ID" value="KAB8184465.1"/>
    <property type="molecule type" value="Genomic_DNA"/>
</dbReference>
<gene>
    <name evidence="1" type="ORF">FH610_015230</name>
</gene>
<evidence type="ECO:0000313" key="2">
    <source>
        <dbReference type="Proteomes" id="UP000313066"/>
    </source>
</evidence>
<keyword evidence="2" id="KW-1185">Reference proteome</keyword>
<reference evidence="1 2" key="1">
    <citation type="submission" date="2019-10" db="EMBL/GenBank/DDBJ databases">
        <title>Nonomuraea sp. nov., isolated from Phyllanthus amarus.</title>
        <authorList>
            <person name="Klykleung N."/>
            <person name="Tanasupawat S."/>
        </authorList>
    </citation>
    <scope>NUCLEOTIDE SEQUENCE [LARGE SCALE GENOMIC DNA]</scope>
    <source>
        <strain evidence="1 2">CR1-09</strain>
    </source>
</reference>
<comment type="caution">
    <text evidence="1">The sequence shown here is derived from an EMBL/GenBank/DDBJ whole genome shotgun (WGS) entry which is preliminary data.</text>
</comment>
<dbReference type="Proteomes" id="UP000313066">
    <property type="component" value="Unassembled WGS sequence"/>
</dbReference>
<dbReference type="RefSeq" id="WP_139575085.1">
    <property type="nucleotide sequence ID" value="NZ_VDMA02000007.1"/>
</dbReference>
<accession>A0A5N6BVF5</accession>
<name>A0A5N6BVF5_9ACTN</name>
<organism evidence="1 2">
    <name type="scientific">Microbispora catharanthi</name>
    <dbReference type="NCBI Taxonomy" id="1712871"/>
    <lineage>
        <taxon>Bacteria</taxon>
        <taxon>Bacillati</taxon>
        <taxon>Actinomycetota</taxon>
        <taxon>Actinomycetes</taxon>
        <taxon>Streptosporangiales</taxon>
        <taxon>Streptosporangiaceae</taxon>
        <taxon>Microbispora</taxon>
    </lineage>
</organism>
<sequence length="59" mass="6886">MDPMVGESDLPNLAFRGKGRYRVRVHYRKPEWEAGTPQHLLIMIYPGSGRRTVEYLPRS</sequence>
<proteinExistence type="predicted"/>
<dbReference type="AlphaFoldDB" id="A0A5N6BVF5"/>
<evidence type="ECO:0000313" key="1">
    <source>
        <dbReference type="EMBL" id="KAB8184465.1"/>
    </source>
</evidence>